<evidence type="ECO:0000256" key="1">
    <source>
        <dbReference type="SAM" id="SignalP"/>
    </source>
</evidence>
<accession>A0A8T0I9D7</accession>
<organism evidence="2 3">
    <name type="scientific">Ceratodon purpureus</name>
    <name type="common">Fire moss</name>
    <name type="synonym">Dicranum purpureum</name>
    <dbReference type="NCBI Taxonomy" id="3225"/>
    <lineage>
        <taxon>Eukaryota</taxon>
        <taxon>Viridiplantae</taxon>
        <taxon>Streptophyta</taxon>
        <taxon>Embryophyta</taxon>
        <taxon>Bryophyta</taxon>
        <taxon>Bryophytina</taxon>
        <taxon>Bryopsida</taxon>
        <taxon>Dicranidae</taxon>
        <taxon>Pseudoditrichales</taxon>
        <taxon>Ditrichaceae</taxon>
        <taxon>Ceratodon</taxon>
    </lineage>
</organism>
<proteinExistence type="predicted"/>
<evidence type="ECO:0000313" key="2">
    <source>
        <dbReference type="EMBL" id="KAG0579083.1"/>
    </source>
</evidence>
<reference evidence="2" key="1">
    <citation type="submission" date="2020-06" db="EMBL/GenBank/DDBJ databases">
        <title>WGS assembly of Ceratodon purpureus strain R40.</title>
        <authorList>
            <person name="Carey S.B."/>
            <person name="Jenkins J."/>
            <person name="Shu S."/>
            <person name="Lovell J.T."/>
            <person name="Sreedasyam A."/>
            <person name="Maumus F."/>
            <person name="Tiley G.P."/>
            <person name="Fernandez-Pozo N."/>
            <person name="Barry K."/>
            <person name="Chen C."/>
            <person name="Wang M."/>
            <person name="Lipzen A."/>
            <person name="Daum C."/>
            <person name="Saski C.A."/>
            <person name="Payton A.C."/>
            <person name="Mcbreen J.C."/>
            <person name="Conrad R.E."/>
            <person name="Kollar L.M."/>
            <person name="Olsson S."/>
            <person name="Huttunen S."/>
            <person name="Landis J.B."/>
            <person name="Wickett N.J."/>
            <person name="Johnson M.G."/>
            <person name="Rensing S.A."/>
            <person name="Grimwood J."/>
            <person name="Schmutz J."/>
            <person name="Mcdaniel S.F."/>
        </authorList>
    </citation>
    <scope>NUCLEOTIDE SEQUENCE</scope>
    <source>
        <strain evidence="2">R40</strain>
    </source>
</reference>
<keyword evidence="1" id="KW-0732">Signal</keyword>
<sequence length="65" mass="7568">MINLGLCWGVMLLVMQIGSVWNLNEIFKWDLYGFKRCIDLRWFCWGFFDARVSAATGCCGRWGVI</sequence>
<feature type="signal peptide" evidence="1">
    <location>
        <begin position="1"/>
        <end position="22"/>
    </location>
</feature>
<gene>
    <name evidence="2" type="ORF">KC19_4G071700</name>
</gene>
<protein>
    <submittedName>
        <fullName evidence="2">Uncharacterized protein</fullName>
    </submittedName>
</protein>
<feature type="chain" id="PRO_5035914259" evidence="1">
    <location>
        <begin position="23"/>
        <end position="65"/>
    </location>
</feature>
<dbReference type="Proteomes" id="UP000822688">
    <property type="component" value="Chromosome 4"/>
</dbReference>
<comment type="caution">
    <text evidence="2">The sequence shown here is derived from an EMBL/GenBank/DDBJ whole genome shotgun (WGS) entry which is preliminary data.</text>
</comment>
<keyword evidence="3" id="KW-1185">Reference proteome</keyword>
<dbReference type="AlphaFoldDB" id="A0A8T0I9D7"/>
<dbReference type="EMBL" id="CM026424">
    <property type="protein sequence ID" value="KAG0579083.1"/>
    <property type="molecule type" value="Genomic_DNA"/>
</dbReference>
<evidence type="ECO:0000313" key="3">
    <source>
        <dbReference type="Proteomes" id="UP000822688"/>
    </source>
</evidence>
<name>A0A8T0I9D7_CERPU</name>